<keyword evidence="1 11" id="KW-1003">Cell membrane</keyword>
<comment type="caution">
    <text evidence="12">The sequence shown here is derived from an EMBL/GenBank/DDBJ whole genome shotgun (WGS) entry which is preliminary data.</text>
</comment>
<keyword evidence="3 11" id="KW-0808">Transferase</keyword>
<keyword evidence="8 11" id="KW-0472">Membrane</keyword>
<reference evidence="12" key="1">
    <citation type="journal article" date="2020" name="mSystems">
        <title>Genome- and Community-Level Interaction Insights into Carbon Utilization and Element Cycling Functions of Hydrothermarchaeota in Hydrothermal Sediment.</title>
        <authorList>
            <person name="Zhou Z."/>
            <person name="Liu Y."/>
            <person name="Xu W."/>
            <person name="Pan J."/>
            <person name="Luo Z.H."/>
            <person name="Li M."/>
        </authorList>
    </citation>
    <scope>NUCLEOTIDE SEQUENCE [LARGE SCALE GENOMIC DNA]</scope>
    <source>
        <strain evidence="12">SpSt-658</strain>
    </source>
</reference>
<protein>
    <recommendedName>
        <fullName evidence="11">CDP-archaeol synthase</fullName>
        <ecNumber evidence="11">2.7.7.67</ecNumber>
    </recommendedName>
    <alternativeName>
        <fullName evidence="11">CDP-2,3-bis-(O-geranylgeranyl)-sn-glycerol synthase</fullName>
    </alternativeName>
</protein>
<evidence type="ECO:0000256" key="5">
    <source>
        <dbReference type="ARBA" id="ARBA00022842"/>
    </source>
</evidence>
<dbReference type="GO" id="GO:0043338">
    <property type="term" value="F:CDP-2,3-bis-(O-geranylgeranyl)-sn-glycerol synthase activity"/>
    <property type="evidence" value="ECO:0007669"/>
    <property type="project" value="UniProtKB-EC"/>
</dbReference>
<evidence type="ECO:0000313" key="12">
    <source>
        <dbReference type="EMBL" id="HGM07281.1"/>
    </source>
</evidence>
<evidence type="ECO:0000256" key="10">
    <source>
        <dbReference type="ARBA" id="ARBA00023264"/>
    </source>
</evidence>
<organism evidence="12">
    <name type="scientific">Ignisphaera aggregans</name>
    <dbReference type="NCBI Taxonomy" id="334771"/>
    <lineage>
        <taxon>Archaea</taxon>
        <taxon>Thermoproteota</taxon>
        <taxon>Thermoprotei</taxon>
        <taxon>Desulfurococcales</taxon>
        <taxon>Desulfurococcaceae</taxon>
        <taxon>Ignisphaera</taxon>
    </lineage>
</organism>
<dbReference type="NCBIfam" id="NF003114">
    <property type="entry name" value="PRK04032.1"/>
    <property type="match status" value="1"/>
</dbReference>
<evidence type="ECO:0000256" key="1">
    <source>
        <dbReference type="ARBA" id="ARBA00022475"/>
    </source>
</evidence>
<name>A0A7C4D0N2_9CREN</name>
<keyword evidence="5 11" id="KW-0460">Magnesium</keyword>
<sequence>MNNEIKQLIQALWIILPAYTANGAPIIAVKIMDTFGFKKHPIDGGKMFIDGRRIFGDNKTWEGFIAGIIVGVLTSIIQMFFEVSISLHSLYLIRGIALGFGAMMGDLIGAFIKRRLGLKPGAPLPLIDQLSFLLVAIAVSLKFIDITFKQFVYIVITTVILHITTNYLAYELGLKNVPW</sequence>
<evidence type="ECO:0000256" key="9">
    <source>
        <dbReference type="ARBA" id="ARBA00023209"/>
    </source>
</evidence>
<evidence type="ECO:0000256" key="11">
    <source>
        <dbReference type="HAMAP-Rule" id="MF_01117"/>
    </source>
</evidence>
<dbReference type="PANTHER" id="PTHR39650">
    <property type="entry name" value="CDP-ARCHAEOL SYNTHASE"/>
    <property type="match status" value="1"/>
</dbReference>
<dbReference type="GO" id="GO:0005886">
    <property type="term" value="C:plasma membrane"/>
    <property type="evidence" value="ECO:0007669"/>
    <property type="project" value="UniProtKB-SubCell"/>
</dbReference>
<dbReference type="AlphaFoldDB" id="A0A7C4D0N2"/>
<comment type="subcellular location">
    <subcellularLocation>
        <location evidence="11">Cell membrane</location>
        <topology evidence="11">Multi-pass membrane protein</topology>
    </subcellularLocation>
</comment>
<keyword evidence="4 11" id="KW-0812">Transmembrane</keyword>
<keyword evidence="2 11" id="KW-0444">Lipid biosynthesis</keyword>
<comment type="cofactor">
    <cofactor evidence="11">
        <name>Mg(2+)</name>
        <dbReference type="ChEBI" id="CHEBI:18420"/>
    </cofactor>
</comment>
<dbReference type="InterPro" id="IPR002726">
    <property type="entry name" value="CarS_archaea"/>
</dbReference>
<keyword evidence="6 11" id="KW-1133">Transmembrane helix</keyword>
<accession>A0A7C4D0N2</accession>
<evidence type="ECO:0000256" key="4">
    <source>
        <dbReference type="ARBA" id="ARBA00022692"/>
    </source>
</evidence>
<evidence type="ECO:0000256" key="3">
    <source>
        <dbReference type="ARBA" id="ARBA00022679"/>
    </source>
</evidence>
<comment type="similarity">
    <text evidence="11">Belongs to the CDP-archaeol synthase family.</text>
</comment>
<keyword evidence="9 11" id="KW-0594">Phospholipid biosynthesis</keyword>
<feature type="transmembrane region" description="Helical" evidence="11">
    <location>
        <begin position="63"/>
        <end position="81"/>
    </location>
</feature>
<dbReference type="HAMAP" id="MF_01117">
    <property type="entry name" value="CDP_archaeol_synth"/>
    <property type="match status" value="1"/>
</dbReference>
<gene>
    <name evidence="11" type="primary">carS</name>
    <name evidence="12" type="ORF">ENU31_02570</name>
</gene>
<comment type="pathway">
    <text evidence="11">Membrane lipid metabolism; glycerophospholipid metabolism.</text>
</comment>
<feature type="transmembrane region" description="Helical" evidence="11">
    <location>
        <begin position="124"/>
        <end position="144"/>
    </location>
</feature>
<proteinExistence type="inferred from homology"/>
<dbReference type="InterPro" id="IPR032690">
    <property type="entry name" value="CarS"/>
</dbReference>
<keyword evidence="12" id="KW-0548">Nucleotidyltransferase</keyword>
<dbReference type="EC" id="2.7.7.67" evidence="11"/>
<dbReference type="PANTHER" id="PTHR39650:SF1">
    <property type="entry name" value="CDP-ARCHAEOL SYNTHASE"/>
    <property type="match status" value="1"/>
</dbReference>
<keyword evidence="7 11" id="KW-0443">Lipid metabolism</keyword>
<dbReference type="GO" id="GO:0046474">
    <property type="term" value="P:glycerophospholipid biosynthetic process"/>
    <property type="evidence" value="ECO:0007669"/>
    <property type="project" value="UniProtKB-UniRule"/>
</dbReference>
<keyword evidence="10 11" id="KW-1208">Phospholipid metabolism</keyword>
<evidence type="ECO:0000256" key="2">
    <source>
        <dbReference type="ARBA" id="ARBA00022516"/>
    </source>
</evidence>
<evidence type="ECO:0000256" key="7">
    <source>
        <dbReference type="ARBA" id="ARBA00023098"/>
    </source>
</evidence>
<evidence type="ECO:0000256" key="8">
    <source>
        <dbReference type="ARBA" id="ARBA00023136"/>
    </source>
</evidence>
<comment type="catalytic activity">
    <reaction evidence="11">
        <text>2,3-bis-O-(geranylgeranyl)-sn-glycerol 1-phosphate + CTP + H(+) = CDP-2,3-bis-O-(geranylgeranyl)-sn-glycerol + diphosphate</text>
        <dbReference type="Rhea" id="RHEA:25690"/>
        <dbReference type="ChEBI" id="CHEBI:15378"/>
        <dbReference type="ChEBI" id="CHEBI:33019"/>
        <dbReference type="ChEBI" id="CHEBI:37563"/>
        <dbReference type="ChEBI" id="CHEBI:58837"/>
        <dbReference type="ChEBI" id="CHEBI:58838"/>
        <dbReference type="EC" id="2.7.7.67"/>
    </reaction>
</comment>
<dbReference type="Pfam" id="PF01864">
    <property type="entry name" value="CarS-like"/>
    <property type="match status" value="1"/>
</dbReference>
<comment type="function">
    <text evidence="11">Catalyzes the formation of CDP-2,3-bis-(O-geranylgeranyl)-sn-glycerol (CDP-archaeol) from 2,3-bis-(O-geranylgeranyl)-sn-glycerol 1-phosphate (DGGGP) and CTP. This reaction is the third ether-bond-formation step in the biosynthesis of archaeal membrane lipids.</text>
</comment>
<dbReference type="UniPathway" id="UPA00940"/>
<dbReference type="EMBL" id="DTCA01000082">
    <property type="protein sequence ID" value="HGM07281.1"/>
    <property type="molecule type" value="Genomic_DNA"/>
</dbReference>
<feature type="transmembrane region" description="Helical" evidence="11">
    <location>
        <begin position="151"/>
        <end position="170"/>
    </location>
</feature>
<evidence type="ECO:0000256" key="6">
    <source>
        <dbReference type="ARBA" id="ARBA00022989"/>
    </source>
</evidence>
<feature type="transmembrane region" description="Helical" evidence="11">
    <location>
        <begin position="93"/>
        <end position="112"/>
    </location>
</feature>